<evidence type="ECO:0000256" key="9">
    <source>
        <dbReference type="ARBA" id="ARBA00023002"/>
    </source>
</evidence>
<evidence type="ECO:0000256" key="15">
    <source>
        <dbReference type="ARBA" id="ARBA00029435"/>
    </source>
</evidence>
<comment type="similarity">
    <text evidence="2 18">Belongs to the ERG4/ERG24 family.</text>
</comment>
<dbReference type="InterPro" id="IPR001171">
    <property type="entry name" value="ERG24_DHCR-like"/>
</dbReference>
<feature type="transmembrane region" description="Helical" evidence="18">
    <location>
        <begin position="376"/>
        <end position="400"/>
    </location>
</feature>
<dbReference type="GO" id="GO:0006696">
    <property type="term" value="P:ergosterol biosynthetic process"/>
    <property type="evidence" value="ECO:0007669"/>
    <property type="project" value="UniProtKB-ARBA"/>
</dbReference>
<keyword evidence="21" id="KW-1185">Reference proteome</keyword>
<accession>A0A6G1HHC0</accession>
<dbReference type="GO" id="GO:0000246">
    <property type="term" value="F:Delta24(24-1) sterol reductase activity"/>
    <property type="evidence" value="ECO:0007669"/>
    <property type="project" value="UniProtKB-EC"/>
</dbReference>
<evidence type="ECO:0000256" key="5">
    <source>
        <dbReference type="ARBA" id="ARBA00022824"/>
    </source>
</evidence>
<dbReference type="FunFam" id="1.20.120.1630:FF:000003">
    <property type="entry name" value="C-24(28) sterol reductase"/>
    <property type="match status" value="1"/>
</dbReference>
<dbReference type="Pfam" id="PF01222">
    <property type="entry name" value="ERG4_ERG24"/>
    <property type="match status" value="1"/>
</dbReference>
<feature type="transmembrane region" description="Helical" evidence="18">
    <location>
        <begin position="128"/>
        <end position="149"/>
    </location>
</feature>
<feature type="transmembrane region" description="Helical" evidence="18">
    <location>
        <begin position="219"/>
        <end position="241"/>
    </location>
</feature>
<evidence type="ECO:0000256" key="19">
    <source>
        <dbReference type="SAM" id="MobiDB-lite"/>
    </source>
</evidence>
<keyword evidence="6" id="KW-0521">NADP</keyword>
<gene>
    <name evidence="20" type="ORF">K402DRAFT_4134</name>
</gene>
<evidence type="ECO:0000256" key="13">
    <source>
        <dbReference type="ARBA" id="ARBA00023166"/>
    </source>
</evidence>
<evidence type="ECO:0000256" key="17">
    <source>
        <dbReference type="ARBA" id="ARBA00048918"/>
    </source>
</evidence>
<feature type="transmembrane region" description="Helical" evidence="18">
    <location>
        <begin position="247"/>
        <end position="269"/>
    </location>
</feature>
<evidence type="ECO:0000256" key="7">
    <source>
        <dbReference type="ARBA" id="ARBA00022955"/>
    </source>
</evidence>
<evidence type="ECO:0000256" key="11">
    <source>
        <dbReference type="ARBA" id="ARBA00023098"/>
    </source>
</evidence>
<comment type="subcellular location">
    <subcellularLocation>
        <location evidence="1">Endoplasmic reticulum membrane</location>
        <topology evidence="1">Multi-pass membrane protein</topology>
    </subcellularLocation>
</comment>
<evidence type="ECO:0000256" key="4">
    <source>
        <dbReference type="ARBA" id="ARBA00022692"/>
    </source>
</evidence>
<evidence type="ECO:0000256" key="10">
    <source>
        <dbReference type="ARBA" id="ARBA00023011"/>
    </source>
</evidence>
<evidence type="ECO:0000256" key="2">
    <source>
        <dbReference type="ARBA" id="ARBA00005402"/>
    </source>
</evidence>
<dbReference type="EC" id="1.3.1.71" evidence="16 18"/>
<dbReference type="PANTHER" id="PTHR21257">
    <property type="entry name" value="DELTA(14)-STEROL REDUCTASE"/>
    <property type="match status" value="1"/>
</dbReference>
<evidence type="ECO:0000256" key="8">
    <source>
        <dbReference type="ARBA" id="ARBA00022989"/>
    </source>
</evidence>
<keyword evidence="3 18" id="KW-0444">Lipid biosynthesis</keyword>
<keyword evidence="11 18" id="KW-0443">Lipid metabolism</keyword>
<organism evidence="20 21">
    <name type="scientific">Aulographum hederae CBS 113979</name>
    <dbReference type="NCBI Taxonomy" id="1176131"/>
    <lineage>
        <taxon>Eukaryota</taxon>
        <taxon>Fungi</taxon>
        <taxon>Dikarya</taxon>
        <taxon>Ascomycota</taxon>
        <taxon>Pezizomycotina</taxon>
        <taxon>Dothideomycetes</taxon>
        <taxon>Pleosporomycetidae</taxon>
        <taxon>Aulographales</taxon>
        <taxon>Aulographaceae</taxon>
    </lineage>
</organism>
<feature type="transmembrane region" description="Helical" evidence="18">
    <location>
        <begin position="311"/>
        <end position="331"/>
    </location>
</feature>
<keyword evidence="4 18" id="KW-0812">Transmembrane</keyword>
<protein>
    <recommendedName>
        <fullName evidence="16 18">Delta(24(24(1)))-sterol reductase</fullName>
        <ecNumber evidence="16 18">1.3.1.71</ecNumber>
    </recommendedName>
    <alternativeName>
        <fullName evidence="18">C-24(28) sterol reductase</fullName>
    </alternativeName>
    <alternativeName>
        <fullName evidence="18">Sterol Delta(24(28))-reductase</fullName>
    </alternativeName>
</protein>
<keyword evidence="9 18" id="KW-0560">Oxidoreductase</keyword>
<dbReference type="Proteomes" id="UP000800041">
    <property type="component" value="Unassembled WGS sequence"/>
</dbReference>
<evidence type="ECO:0000256" key="16">
    <source>
        <dbReference type="ARBA" id="ARBA00038892"/>
    </source>
</evidence>
<keyword evidence="10 18" id="KW-0756">Sterol biosynthesis</keyword>
<evidence type="ECO:0000256" key="18">
    <source>
        <dbReference type="RuleBase" id="RU369120"/>
    </source>
</evidence>
<evidence type="ECO:0000256" key="12">
    <source>
        <dbReference type="ARBA" id="ARBA00023136"/>
    </source>
</evidence>
<name>A0A6G1HHC0_9PEZI</name>
<keyword evidence="13 18" id="KW-1207">Sterol metabolism</keyword>
<dbReference type="InterPro" id="IPR018083">
    <property type="entry name" value="Sterol_reductase_CS"/>
</dbReference>
<evidence type="ECO:0000313" key="20">
    <source>
        <dbReference type="EMBL" id="KAF1992338.1"/>
    </source>
</evidence>
<comment type="pathway">
    <text evidence="15 18">Steroid metabolism; ergosterol biosynthesis.</text>
</comment>
<feature type="transmembrane region" description="Helical" evidence="18">
    <location>
        <begin position="185"/>
        <end position="207"/>
    </location>
</feature>
<reference evidence="20" key="1">
    <citation type="journal article" date="2020" name="Stud. Mycol.">
        <title>101 Dothideomycetes genomes: a test case for predicting lifestyles and emergence of pathogens.</title>
        <authorList>
            <person name="Haridas S."/>
            <person name="Albert R."/>
            <person name="Binder M."/>
            <person name="Bloem J."/>
            <person name="Labutti K."/>
            <person name="Salamov A."/>
            <person name="Andreopoulos B."/>
            <person name="Baker S."/>
            <person name="Barry K."/>
            <person name="Bills G."/>
            <person name="Bluhm B."/>
            <person name="Cannon C."/>
            <person name="Castanera R."/>
            <person name="Culley D."/>
            <person name="Daum C."/>
            <person name="Ezra D."/>
            <person name="Gonzalez J."/>
            <person name="Henrissat B."/>
            <person name="Kuo A."/>
            <person name="Liang C."/>
            <person name="Lipzen A."/>
            <person name="Lutzoni F."/>
            <person name="Magnuson J."/>
            <person name="Mondo S."/>
            <person name="Nolan M."/>
            <person name="Ohm R."/>
            <person name="Pangilinan J."/>
            <person name="Park H.-J."/>
            <person name="Ramirez L."/>
            <person name="Alfaro M."/>
            <person name="Sun H."/>
            <person name="Tritt A."/>
            <person name="Yoshinaga Y."/>
            <person name="Zwiers L.-H."/>
            <person name="Turgeon B."/>
            <person name="Goodwin S."/>
            <person name="Spatafora J."/>
            <person name="Crous P."/>
            <person name="Grigoriev I."/>
        </authorList>
    </citation>
    <scope>NUCLEOTIDE SEQUENCE</scope>
    <source>
        <strain evidence="20">CBS 113979</strain>
    </source>
</reference>
<dbReference type="PANTHER" id="PTHR21257:SF31">
    <property type="entry name" value="DELTA(24(24(1)))-STEROL REDUCTASE ERG4"/>
    <property type="match status" value="1"/>
</dbReference>
<sequence length="555" mass="63395">MTERLTRSRTGKTPQKPEFLGMVETPARKTRARKSLFPANDEDERAAKVSSYLDDLDDASNGLSHAEGNGHTNGHMNLTGVSNAISGVLEETHRVFVNGSTDKSMDELKQDAKVNDHPEYEFGGAPGVSAMMIGFPLLMWYMWIGATYYDGGIPTRGVGQSWPNFFYMLFDLVYTGAFPHAKAWAMYWTFFVFEGICYLYMPGVYIDGKPLQHLGGKKLPYYCSAYTSFYLTIAIALGLHFSGIFPLQTILTEFGSLMSVAIISGYLVSSAEYTSAIWRGAQHQVTGSPVYDFFMGVELNPRLFGWLDFKMFYEVRIPWFILLFVSMAAAANQYDKYGYVAPEVAFLCMAHYLYANACAKGEELITQTWDMYHEKLGFMLTFWNMAGVPLSYCHCTLFLANHDPSEYKWNRWILGAWYVAYLGVYWVWDTCNSQKNRFRARERGGNPGRKTFPQLPYAEVLNPKRIPTSTGDSLLCDGWYGKARKVHYTCDMFFALSWAGITGLSSPYPWFYPLFFAVMIAHRAWRDDQKCRARYGKAWEEYCRRVPYIFIPGII</sequence>
<keyword evidence="8 18" id="KW-1133">Transmembrane helix</keyword>
<keyword evidence="7 18" id="KW-0752">Steroid biosynthesis</keyword>
<proteinExistence type="inferred from homology"/>
<evidence type="ECO:0000313" key="21">
    <source>
        <dbReference type="Proteomes" id="UP000800041"/>
    </source>
</evidence>
<evidence type="ECO:0000256" key="3">
    <source>
        <dbReference type="ARBA" id="ARBA00022516"/>
    </source>
</evidence>
<dbReference type="GO" id="GO:0005789">
    <property type="term" value="C:endoplasmic reticulum membrane"/>
    <property type="evidence" value="ECO:0007669"/>
    <property type="project" value="UniProtKB-SubCell"/>
</dbReference>
<dbReference type="PROSITE" id="PS01017">
    <property type="entry name" value="STEROL_REDUCT_1"/>
    <property type="match status" value="1"/>
</dbReference>
<feature type="region of interest" description="Disordered" evidence="19">
    <location>
        <begin position="1"/>
        <end position="44"/>
    </location>
</feature>
<evidence type="ECO:0000256" key="14">
    <source>
        <dbReference type="ARBA" id="ARBA00023221"/>
    </source>
</evidence>
<feature type="transmembrane region" description="Helical" evidence="18">
    <location>
        <begin position="412"/>
        <end position="428"/>
    </location>
</feature>
<dbReference type="AlphaFoldDB" id="A0A6G1HHC0"/>
<evidence type="ECO:0000256" key="6">
    <source>
        <dbReference type="ARBA" id="ARBA00022857"/>
    </source>
</evidence>
<comment type="catalytic activity">
    <reaction evidence="17">
        <text>ergosterol + NADP(+) = ergosta-5,7,22,24(28)-tetraen-3beta-ol + NADPH + H(+)</text>
        <dbReference type="Rhea" id="RHEA:18501"/>
        <dbReference type="ChEBI" id="CHEBI:15378"/>
        <dbReference type="ChEBI" id="CHEBI:16933"/>
        <dbReference type="ChEBI" id="CHEBI:18249"/>
        <dbReference type="ChEBI" id="CHEBI:57783"/>
        <dbReference type="ChEBI" id="CHEBI:58349"/>
        <dbReference type="EC" id="1.3.1.71"/>
    </reaction>
    <physiologicalReaction direction="right-to-left" evidence="17">
        <dbReference type="Rhea" id="RHEA:18503"/>
    </physiologicalReaction>
</comment>
<dbReference type="OrthoDB" id="5326588at2759"/>
<keyword evidence="5" id="KW-0256">Endoplasmic reticulum</keyword>
<dbReference type="EMBL" id="ML977137">
    <property type="protein sequence ID" value="KAF1992338.1"/>
    <property type="molecule type" value="Genomic_DNA"/>
</dbReference>
<keyword evidence="14 18" id="KW-0753">Steroid metabolism</keyword>
<evidence type="ECO:0000256" key="1">
    <source>
        <dbReference type="ARBA" id="ARBA00004477"/>
    </source>
</evidence>
<keyword evidence="12 18" id="KW-0472">Membrane</keyword>
<dbReference type="Gene3D" id="1.20.120.1630">
    <property type="match status" value="1"/>
</dbReference>